<dbReference type="InterPro" id="IPR013325">
    <property type="entry name" value="RNA_pol_sigma_r2"/>
</dbReference>
<feature type="region of interest" description="Disordered" evidence="5">
    <location>
        <begin position="1"/>
        <end position="87"/>
    </location>
</feature>
<keyword evidence="7" id="KW-1185">Reference proteome</keyword>
<keyword evidence="4" id="KW-0804">Transcription</keyword>
<keyword evidence="1" id="KW-0805">Transcription regulation</keyword>
<feature type="compositionally biased region" description="Pro residues" evidence="5">
    <location>
        <begin position="422"/>
        <end position="474"/>
    </location>
</feature>
<keyword evidence="3" id="KW-0238">DNA-binding</keyword>
<dbReference type="RefSeq" id="WP_345079641.1">
    <property type="nucleotide sequence ID" value="NZ_BAAAWG010000004.1"/>
</dbReference>
<evidence type="ECO:0000256" key="1">
    <source>
        <dbReference type="ARBA" id="ARBA00023015"/>
    </source>
</evidence>
<dbReference type="Gene3D" id="1.10.10.10">
    <property type="entry name" value="Winged helix-like DNA-binding domain superfamily/Winged helix DNA-binding domain"/>
    <property type="match status" value="1"/>
</dbReference>
<evidence type="ECO:0000313" key="6">
    <source>
        <dbReference type="EMBL" id="MFC5893452.1"/>
    </source>
</evidence>
<feature type="region of interest" description="Disordered" evidence="5">
    <location>
        <begin position="350"/>
        <end position="505"/>
    </location>
</feature>
<accession>A0ABW1FG37</accession>
<feature type="region of interest" description="Disordered" evidence="5">
    <location>
        <begin position="193"/>
        <end position="215"/>
    </location>
</feature>
<feature type="compositionally biased region" description="Low complexity" evidence="5">
    <location>
        <begin position="193"/>
        <end position="203"/>
    </location>
</feature>
<feature type="compositionally biased region" description="Low complexity" evidence="5">
    <location>
        <begin position="475"/>
        <end position="488"/>
    </location>
</feature>
<gene>
    <name evidence="6" type="ORF">ACFP3M_11555</name>
</gene>
<dbReference type="EMBL" id="JBHSPW010000004">
    <property type="protein sequence ID" value="MFC5893452.1"/>
    <property type="molecule type" value="Genomic_DNA"/>
</dbReference>
<dbReference type="InterPro" id="IPR036388">
    <property type="entry name" value="WH-like_DNA-bd_sf"/>
</dbReference>
<organism evidence="6 7">
    <name type="scientific">Streptomyces ramulosus</name>
    <dbReference type="NCBI Taxonomy" id="47762"/>
    <lineage>
        <taxon>Bacteria</taxon>
        <taxon>Bacillati</taxon>
        <taxon>Actinomycetota</taxon>
        <taxon>Actinomycetes</taxon>
        <taxon>Kitasatosporales</taxon>
        <taxon>Streptomycetaceae</taxon>
        <taxon>Streptomyces</taxon>
    </lineage>
</organism>
<dbReference type="PANTHER" id="PTHR43133">
    <property type="entry name" value="RNA POLYMERASE ECF-TYPE SIGMA FACTO"/>
    <property type="match status" value="1"/>
</dbReference>
<dbReference type="Proteomes" id="UP001596241">
    <property type="component" value="Unassembled WGS sequence"/>
</dbReference>
<protein>
    <submittedName>
        <fullName evidence="6">RNA polymerase sigma factor</fullName>
    </submittedName>
</protein>
<proteinExistence type="predicted"/>
<feature type="compositionally biased region" description="Low complexity" evidence="5">
    <location>
        <begin position="383"/>
        <end position="401"/>
    </location>
</feature>
<name>A0ABW1FG37_9ACTN</name>
<comment type="caution">
    <text evidence="6">The sequence shown here is derived from an EMBL/GenBank/DDBJ whole genome shotgun (WGS) entry which is preliminary data.</text>
</comment>
<feature type="compositionally biased region" description="Pro residues" evidence="5">
    <location>
        <begin position="489"/>
        <end position="505"/>
    </location>
</feature>
<evidence type="ECO:0000256" key="3">
    <source>
        <dbReference type="ARBA" id="ARBA00023125"/>
    </source>
</evidence>
<feature type="compositionally biased region" description="Pro residues" evidence="5">
    <location>
        <begin position="204"/>
        <end position="213"/>
    </location>
</feature>
<sequence>MSHRNQQQPDRPDPERHPRHPPARGNTTPPTPAPGAGPAERDPGPAPEPHGTEPHGTGPVPGADRRPGPDPDLDDTAELPILTGDPADTMEFPVITITPPRPGVRTGPGPGPVQDPGAAAVAAFDALYARHAEPLIRQAYLLTGRPRRAQEAVERAFRLAWQRWPEVAVDRDPVSWVRAAAHEYALSPWHGLRAGTRTAERPTPTAPAPPPADPGDRALLGALLELPAPYRRALVLHDGVGLGLRATAAEVEASTRAAAGRLTHARSTVAERLPELELSARSPERQGAILHDRLAALAAAQPVAPPAPEAVRGGSDLSVRRLTYGALGLSGLLAATTVFALVTAVWHDQPAPPPHPRASIPARPATDPSTHRPPDDAAEAPHGSPAPDASADGPDAYGDAPPARDGEGVGAVDDDGDGKPVRPSPAPGGHPGPPPAPGPAPSAAPQRDAPPPPPGPAASAAAPPPAPAPAPPQAAAPVPATPGSAAPRAVPPPAAHPSPPGPSPR</sequence>
<dbReference type="PANTHER" id="PTHR43133:SF8">
    <property type="entry name" value="RNA POLYMERASE SIGMA FACTOR HI_1459-RELATED"/>
    <property type="match status" value="1"/>
</dbReference>
<dbReference type="InterPro" id="IPR039425">
    <property type="entry name" value="RNA_pol_sigma-70-like"/>
</dbReference>
<dbReference type="Gene3D" id="1.10.1740.10">
    <property type="match status" value="1"/>
</dbReference>
<evidence type="ECO:0000256" key="4">
    <source>
        <dbReference type="ARBA" id="ARBA00023163"/>
    </source>
</evidence>
<dbReference type="SUPFAM" id="SSF88946">
    <property type="entry name" value="Sigma2 domain of RNA polymerase sigma factors"/>
    <property type="match status" value="1"/>
</dbReference>
<keyword evidence="2" id="KW-0731">Sigma factor</keyword>
<evidence type="ECO:0000256" key="2">
    <source>
        <dbReference type="ARBA" id="ARBA00023082"/>
    </source>
</evidence>
<reference evidence="7" key="1">
    <citation type="journal article" date="2019" name="Int. J. Syst. Evol. Microbiol.">
        <title>The Global Catalogue of Microorganisms (GCM) 10K type strain sequencing project: providing services to taxonomists for standard genome sequencing and annotation.</title>
        <authorList>
            <consortium name="The Broad Institute Genomics Platform"/>
            <consortium name="The Broad Institute Genome Sequencing Center for Infectious Disease"/>
            <person name="Wu L."/>
            <person name="Ma J."/>
        </authorList>
    </citation>
    <scope>NUCLEOTIDE SEQUENCE [LARGE SCALE GENOMIC DNA]</scope>
    <source>
        <strain evidence="7">CGMCC 1.15809</strain>
    </source>
</reference>
<evidence type="ECO:0000256" key="5">
    <source>
        <dbReference type="SAM" id="MobiDB-lite"/>
    </source>
</evidence>
<evidence type="ECO:0000313" key="7">
    <source>
        <dbReference type="Proteomes" id="UP001596241"/>
    </source>
</evidence>